<dbReference type="CDD" id="cd05497">
    <property type="entry name" value="Bromo_Brdt_I_like"/>
    <property type="match status" value="1"/>
</dbReference>
<dbReference type="OrthoDB" id="21449at2759"/>
<keyword evidence="6" id="KW-1185">Reference proteome</keyword>
<comment type="caution">
    <text evidence="5">The sequence shown here is derived from an EMBL/GenBank/DDBJ whole genome shotgun (WGS) entry which is preliminary data.</text>
</comment>
<dbReference type="InterPro" id="IPR036427">
    <property type="entry name" value="Bromodomain-like_sf"/>
</dbReference>
<dbReference type="SUPFAM" id="SSF47370">
    <property type="entry name" value="Bromodomain"/>
    <property type="match status" value="1"/>
</dbReference>
<dbReference type="EMBL" id="JABSTR010000001">
    <property type="protein sequence ID" value="KAH9361318.1"/>
    <property type="molecule type" value="Genomic_DNA"/>
</dbReference>
<dbReference type="AlphaFoldDB" id="A0A9J6F772"/>
<dbReference type="VEuPathDB" id="VectorBase:HLOH_065153"/>
<keyword evidence="1" id="KW-0677">Repeat</keyword>
<dbReference type="FunFam" id="1.20.920.10:FF:000002">
    <property type="entry name" value="Bromodomain-containing protein 4"/>
    <property type="match status" value="1"/>
</dbReference>
<dbReference type="GO" id="GO:0000785">
    <property type="term" value="C:chromatin"/>
    <property type="evidence" value="ECO:0007669"/>
    <property type="project" value="TreeGrafter"/>
</dbReference>
<name>A0A9J6F772_HAELO</name>
<accession>A0A9J6F772</accession>
<dbReference type="InterPro" id="IPR018359">
    <property type="entry name" value="Bromodomain_CS"/>
</dbReference>
<dbReference type="Proteomes" id="UP000821853">
    <property type="component" value="Chromosome 1"/>
</dbReference>
<dbReference type="OMA" id="HTFRNAM"/>
<reference evidence="5 6" key="1">
    <citation type="journal article" date="2020" name="Cell">
        <title>Large-Scale Comparative Analyses of Tick Genomes Elucidate Their Genetic Diversity and Vector Capacities.</title>
        <authorList>
            <consortium name="Tick Genome and Microbiome Consortium (TIGMIC)"/>
            <person name="Jia N."/>
            <person name="Wang J."/>
            <person name="Shi W."/>
            <person name="Du L."/>
            <person name="Sun Y."/>
            <person name="Zhan W."/>
            <person name="Jiang J.F."/>
            <person name="Wang Q."/>
            <person name="Zhang B."/>
            <person name="Ji P."/>
            <person name="Bell-Sakyi L."/>
            <person name="Cui X.M."/>
            <person name="Yuan T.T."/>
            <person name="Jiang B.G."/>
            <person name="Yang W.F."/>
            <person name="Lam T.T."/>
            <person name="Chang Q.C."/>
            <person name="Ding S.J."/>
            <person name="Wang X.J."/>
            <person name="Zhu J.G."/>
            <person name="Ruan X.D."/>
            <person name="Zhao L."/>
            <person name="Wei J.T."/>
            <person name="Ye R.Z."/>
            <person name="Que T.C."/>
            <person name="Du C.H."/>
            <person name="Zhou Y.H."/>
            <person name="Cheng J.X."/>
            <person name="Dai P.F."/>
            <person name="Guo W.B."/>
            <person name="Han X.H."/>
            <person name="Huang E.J."/>
            <person name="Li L.F."/>
            <person name="Wei W."/>
            <person name="Gao Y.C."/>
            <person name="Liu J.Z."/>
            <person name="Shao H.Z."/>
            <person name="Wang X."/>
            <person name="Wang C.C."/>
            <person name="Yang T.C."/>
            <person name="Huo Q.B."/>
            <person name="Li W."/>
            <person name="Chen H.Y."/>
            <person name="Chen S.E."/>
            <person name="Zhou L.G."/>
            <person name="Ni X.B."/>
            <person name="Tian J.H."/>
            <person name="Sheng Y."/>
            <person name="Liu T."/>
            <person name="Pan Y.S."/>
            <person name="Xia L.Y."/>
            <person name="Li J."/>
            <person name="Zhao F."/>
            <person name="Cao W.C."/>
        </authorList>
    </citation>
    <scope>NUCLEOTIDE SEQUENCE [LARGE SCALE GENOMIC DNA]</scope>
    <source>
        <strain evidence="5">HaeL-2018</strain>
    </source>
</reference>
<dbReference type="PRINTS" id="PR00503">
    <property type="entry name" value="BROMODOMAIN"/>
</dbReference>
<gene>
    <name evidence="5" type="ORF">HPB48_006880</name>
</gene>
<dbReference type="GO" id="GO:0006355">
    <property type="term" value="P:regulation of DNA-templated transcription"/>
    <property type="evidence" value="ECO:0007669"/>
    <property type="project" value="TreeGrafter"/>
</dbReference>
<evidence type="ECO:0000313" key="5">
    <source>
        <dbReference type="EMBL" id="KAH9361318.1"/>
    </source>
</evidence>
<dbReference type="InterPro" id="IPR001487">
    <property type="entry name" value="Bromodomain"/>
</dbReference>
<dbReference type="GO" id="GO:0006338">
    <property type="term" value="P:chromatin remodeling"/>
    <property type="evidence" value="ECO:0007669"/>
    <property type="project" value="TreeGrafter"/>
</dbReference>
<dbReference type="PANTHER" id="PTHR22880">
    <property type="entry name" value="FALZ-RELATED BROMODOMAIN-CONTAINING PROTEINS"/>
    <property type="match status" value="1"/>
</dbReference>
<organism evidence="5 6">
    <name type="scientific">Haemaphysalis longicornis</name>
    <name type="common">Bush tick</name>
    <dbReference type="NCBI Taxonomy" id="44386"/>
    <lineage>
        <taxon>Eukaryota</taxon>
        <taxon>Metazoa</taxon>
        <taxon>Ecdysozoa</taxon>
        <taxon>Arthropoda</taxon>
        <taxon>Chelicerata</taxon>
        <taxon>Arachnida</taxon>
        <taxon>Acari</taxon>
        <taxon>Parasitiformes</taxon>
        <taxon>Ixodida</taxon>
        <taxon>Ixodoidea</taxon>
        <taxon>Ixodidae</taxon>
        <taxon>Haemaphysalinae</taxon>
        <taxon>Haemaphysalis</taxon>
    </lineage>
</organism>
<dbReference type="InterPro" id="IPR050935">
    <property type="entry name" value="Bromo_chromatin_reader"/>
</dbReference>
<proteinExistence type="predicted"/>
<feature type="domain" description="Bromo" evidence="4">
    <location>
        <begin position="55"/>
        <end position="127"/>
    </location>
</feature>
<dbReference type="PROSITE" id="PS00633">
    <property type="entry name" value="BROMODOMAIN_1"/>
    <property type="match status" value="1"/>
</dbReference>
<dbReference type="PANTHER" id="PTHR22880:SF225">
    <property type="entry name" value="BROMODOMAIN-CONTAINING PROTEIN BET-1-RELATED"/>
    <property type="match status" value="1"/>
</dbReference>
<dbReference type="Gene3D" id="1.20.920.10">
    <property type="entry name" value="Bromodomain-like"/>
    <property type="match status" value="1"/>
</dbReference>
<evidence type="ECO:0000256" key="1">
    <source>
        <dbReference type="ARBA" id="ARBA00022737"/>
    </source>
</evidence>
<protein>
    <recommendedName>
        <fullName evidence="4">Bromo domain-containing protein</fullName>
    </recommendedName>
</protein>
<evidence type="ECO:0000259" key="4">
    <source>
        <dbReference type="PROSITE" id="PS50014"/>
    </source>
</evidence>
<dbReference type="InterPro" id="IPR043508">
    <property type="entry name" value="Bromo_Brdt_I"/>
</dbReference>
<keyword evidence="2 3" id="KW-0103">Bromodomain</keyword>
<dbReference type="Pfam" id="PF00439">
    <property type="entry name" value="Bromodomain"/>
    <property type="match status" value="1"/>
</dbReference>
<evidence type="ECO:0000256" key="3">
    <source>
        <dbReference type="PROSITE-ProRule" id="PRU00035"/>
    </source>
</evidence>
<dbReference type="PROSITE" id="PS50014">
    <property type="entry name" value="BROMODOMAIN_2"/>
    <property type="match status" value="1"/>
</dbReference>
<dbReference type="SMART" id="SM00297">
    <property type="entry name" value="BROMO"/>
    <property type="match status" value="1"/>
</dbReference>
<dbReference type="GO" id="GO:0005634">
    <property type="term" value="C:nucleus"/>
    <property type="evidence" value="ECO:0007669"/>
    <property type="project" value="TreeGrafter"/>
</dbReference>
<sequence length="197" mass="22637">MSAPGPSGTAERHEEGFLYPIHGVVQPPFLLPSRRPLRTTNQLQHLLNVVMKSLWKHRVAEPFREPVDAVKLCIPDYHRIIRRPMDLGTIRKRLENGYYFSANECIEDFNTMFSNCYTYHKPAEDIVMAARILEKIFRAKVSEMPKEEVDMPMPLPRTRKNNRTSLRSHGHHEQAAAARATVPHGAEACDRVLGLMR</sequence>
<evidence type="ECO:0000313" key="6">
    <source>
        <dbReference type="Proteomes" id="UP000821853"/>
    </source>
</evidence>
<evidence type="ECO:0000256" key="2">
    <source>
        <dbReference type="ARBA" id="ARBA00023117"/>
    </source>
</evidence>